<evidence type="ECO:0000256" key="1">
    <source>
        <dbReference type="ARBA" id="ARBA00022676"/>
    </source>
</evidence>
<dbReference type="InterPro" id="IPR004629">
    <property type="entry name" value="WecG_TagA_CpsF"/>
</dbReference>
<evidence type="ECO:0000256" key="5">
    <source>
        <dbReference type="HAMAP-Rule" id="MF_02070"/>
    </source>
</evidence>
<gene>
    <name evidence="6" type="ORF">KQI82_10440</name>
</gene>
<dbReference type="HAMAP" id="MF_02070">
    <property type="entry name" value="TagA_TarA"/>
    <property type="match status" value="1"/>
</dbReference>
<evidence type="ECO:0000313" key="7">
    <source>
        <dbReference type="Proteomes" id="UP000787672"/>
    </source>
</evidence>
<keyword evidence="7" id="KW-1185">Reference proteome</keyword>
<keyword evidence="4 5" id="KW-0961">Cell wall biogenesis/degradation</keyword>
<dbReference type="PANTHER" id="PTHR34136:SF1">
    <property type="entry name" value="UDP-N-ACETYL-D-MANNOSAMINURONIC ACID TRANSFERASE"/>
    <property type="match status" value="1"/>
</dbReference>
<keyword evidence="1 5" id="KW-0328">Glycosyltransferase</keyword>
<name>A0ABS6FCD8_9FIRM</name>
<dbReference type="Pfam" id="PF03808">
    <property type="entry name" value="Glyco_tran_WecG"/>
    <property type="match status" value="1"/>
</dbReference>
<keyword evidence="2 5" id="KW-0808">Transferase</keyword>
<proteinExistence type="inferred from homology"/>
<comment type="caution">
    <text evidence="6">The sequence shown here is derived from an EMBL/GenBank/DDBJ whole genome shotgun (WGS) entry which is preliminary data.</text>
</comment>
<comment type="function">
    <text evidence="5">Catalyzes the conversion of GlcNAc-PP-undecaprenol into ManNAc-GlcNAc-PP-undecaprenol, the first committed lipid intermediate in the de novo synthesis of teichoic acid.</text>
</comment>
<dbReference type="RefSeq" id="WP_216632696.1">
    <property type="nucleotide sequence ID" value="NZ_JAHLQN010000001.1"/>
</dbReference>
<comment type="similarity">
    <text evidence="5">Belongs to the glycosyltransferase 26 family. TagA/TarA subfamily.</text>
</comment>
<dbReference type="InterPro" id="IPR034714">
    <property type="entry name" value="TagA_TarA"/>
</dbReference>
<dbReference type="EMBL" id="JAHLQN010000001">
    <property type="protein sequence ID" value="MBU5627326.1"/>
    <property type="molecule type" value="Genomic_DNA"/>
</dbReference>
<reference evidence="6 7" key="1">
    <citation type="submission" date="2021-06" db="EMBL/GenBank/DDBJ databases">
        <authorList>
            <person name="Sun Q."/>
            <person name="Li D."/>
        </authorList>
    </citation>
    <scope>NUCLEOTIDE SEQUENCE [LARGE SCALE GENOMIC DNA]</scope>
    <source>
        <strain evidence="6 7">MSJ-2</strain>
    </source>
</reference>
<dbReference type="NCBIfam" id="TIGR00696">
    <property type="entry name" value="wecG_tagA_cpsF"/>
    <property type="match status" value="1"/>
</dbReference>
<accession>A0ABS6FCD8</accession>
<evidence type="ECO:0000256" key="2">
    <source>
        <dbReference type="ARBA" id="ARBA00022679"/>
    </source>
</evidence>
<evidence type="ECO:0000256" key="3">
    <source>
        <dbReference type="ARBA" id="ARBA00022944"/>
    </source>
</evidence>
<evidence type="ECO:0000313" key="6">
    <source>
        <dbReference type="EMBL" id="MBU5627326.1"/>
    </source>
</evidence>
<sequence>MRIDVLGVGFDNLTMAEAVEQGMKLIAEGGCHYVVTPNPEIVEVCRENPAANEAVNGADLVLPDGVGVVKGARILGTPLKEKTPGVEFAAHLMERLAAEGKSLFLLGAKPGIAEQAAEKLKETYPDLVIAGTHDGYFKEDEPVVAEIAGSGADVVFVCLGAPKQELWMKRYGPATGARLLCGLGGSLDVFAGVVQRAPAVWSRMGLEWLYRLLKEPRRIGRMMKLPLFLVHVYGQKGKKKG</sequence>
<dbReference type="CDD" id="cd06533">
    <property type="entry name" value="Glyco_transf_WecG_TagA"/>
    <property type="match status" value="1"/>
</dbReference>
<keyword evidence="3 5" id="KW-0777">Teichoic acid biosynthesis</keyword>
<comment type="catalytic activity">
    <reaction evidence="5">
        <text>UDP-N-acetyl-alpha-D-mannosamine + N-acetyl-alpha-D-glucosaminyl-di-trans,octa-cis-undecaprenyl diphosphate = N-acetyl-beta-D-mannosaminyl-(1-&gt;4)-N-acetyl-alpha-D-glucosaminyl di-trans,octa-cis-undecaprenyl diphosphate + UDP + H(+)</text>
        <dbReference type="Rhea" id="RHEA:16053"/>
        <dbReference type="ChEBI" id="CHEBI:15378"/>
        <dbReference type="ChEBI" id="CHEBI:58223"/>
        <dbReference type="ChEBI" id="CHEBI:62959"/>
        <dbReference type="ChEBI" id="CHEBI:68623"/>
        <dbReference type="ChEBI" id="CHEBI:132210"/>
        <dbReference type="EC" id="2.4.1.187"/>
    </reaction>
</comment>
<dbReference type="Proteomes" id="UP000787672">
    <property type="component" value="Unassembled WGS sequence"/>
</dbReference>
<comment type="pathway">
    <text evidence="5">Cell wall biogenesis; teichoic acid biosynthesis.</text>
</comment>
<dbReference type="PANTHER" id="PTHR34136">
    <property type="match status" value="1"/>
</dbReference>
<protein>
    <recommendedName>
        <fullName evidence="5">N-acetylglucosaminyldiphosphoundecaprenol N-acetyl-beta-D-mannosaminyltransferase</fullName>
        <ecNumber evidence="5">2.4.1.187</ecNumber>
    </recommendedName>
    <alternativeName>
        <fullName evidence="5">N-acetylmannosaminyltransferase</fullName>
    </alternativeName>
    <alternativeName>
        <fullName evidence="5">UDP-N-acetylmannosamine transferase</fullName>
    </alternativeName>
    <alternativeName>
        <fullName evidence="5">UDP-N-acetylmannosamine:N-acetylglucosaminyl pyrophosphorylundecaprenol N-acetylmannosaminyltransferase</fullName>
    </alternativeName>
</protein>
<organism evidence="6 7">
    <name type="scientific">Dysosmobacter acutus</name>
    <dbReference type="NCBI Taxonomy" id="2841504"/>
    <lineage>
        <taxon>Bacteria</taxon>
        <taxon>Bacillati</taxon>
        <taxon>Bacillota</taxon>
        <taxon>Clostridia</taxon>
        <taxon>Eubacteriales</taxon>
        <taxon>Oscillospiraceae</taxon>
        <taxon>Dysosmobacter</taxon>
    </lineage>
</organism>
<dbReference type="EC" id="2.4.1.187" evidence="5"/>
<evidence type="ECO:0000256" key="4">
    <source>
        <dbReference type="ARBA" id="ARBA00023316"/>
    </source>
</evidence>